<dbReference type="Pfam" id="PF00582">
    <property type="entry name" value="Usp"/>
    <property type="match status" value="2"/>
</dbReference>
<protein>
    <submittedName>
        <fullName evidence="5">Universal stress protein</fullName>
    </submittedName>
</protein>
<evidence type="ECO:0000259" key="4">
    <source>
        <dbReference type="Pfam" id="PF00582"/>
    </source>
</evidence>
<reference evidence="6" key="1">
    <citation type="journal article" date="2019" name="Int. J. Syst. Evol. Microbiol.">
        <title>The Global Catalogue of Microorganisms (GCM) 10K type strain sequencing project: providing services to taxonomists for standard genome sequencing and annotation.</title>
        <authorList>
            <consortium name="The Broad Institute Genomics Platform"/>
            <consortium name="The Broad Institute Genome Sequencing Center for Infectious Disease"/>
            <person name="Wu L."/>
            <person name="Ma J."/>
        </authorList>
    </citation>
    <scope>NUCLEOTIDE SEQUENCE [LARGE SCALE GENOMIC DNA]</scope>
    <source>
        <strain evidence="6">JCM 3380</strain>
    </source>
</reference>
<dbReference type="RefSeq" id="WP_343938621.1">
    <property type="nucleotide sequence ID" value="NZ_BAAABU010000025.1"/>
</dbReference>
<feature type="domain" description="UspA" evidence="4">
    <location>
        <begin position="2"/>
        <end position="129"/>
    </location>
</feature>
<dbReference type="Proteomes" id="UP001500416">
    <property type="component" value="Unassembled WGS sequence"/>
</dbReference>
<comment type="similarity">
    <text evidence="1">Belongs to the universal stress protein A family.</text>
</comment>
<evidence type="ECO:0000256" key="1">
    <source>
        <dbReference type="ARBA" id="ARBA00008791"/>
    </source>
</evidence>
<dbReference type="PANTHER" id="PTHR46268:SF27">
    <property type="entry name" value="UNIVERSAL STRESS PROTEIN RV2623"/>
    <property type="match status" value="1"/>
</dbReference>
<dbReference type="InterPro" id="IPR014729">
    <property type="entry name" value="Rossmann-like_a/b/a_fold"/>
</dbReference>
<dbReference type="InterPro" id="IPR006016">
    <property type="entry name" value="UspA"/>
</dbReference>
<dbReference type="Gene3D" id="3.40.50.620">
    <property type="entry name" value="HUPs"/>
    <property type="match status" value="2"/>
</dbReference>
<evidence type="ECO:0000256" key="2">
    <source>
        <dbReference type="ARBA" id="ARBA00022741"/>
    </source>
</evidence>
<dbReference type="SUPFAM" id="SSF52402">
    <property type="entry name" value="Adenine nucleotide alpha hydrolases-like"/>
    <property type="match status" value="2"/>
</dbReference>
<sequence>MIVVGVDGSREAQAAVRWAVAEGERRGLPVRLVHAYRVPPIGFPVSLLPAEEVRGEYEEQGRRILAETGHAGETRLVEAGTVDALVAESRQADLVVLGARGTGGFEGLRAGSVATAVAAHGSCPVVVVRGHERTTGPVVVGVDGAPAGEAAIGFAFEAASARGAALRAVHVPSPLVVAGPDAAPRLAFDRDVLEREGERLLAQRLAGWQERYPDVTVERRVVHESPARALIDHAEDAQLLVVGSHGHGGFVGMLLGSIGQAMVLHAPCPVAVVRPAEG</sequence>
<evidence type="ECO:0000256" key="3">
    <source>
        <dbReference type="ARBA" id="ARBA00022840"/>
    </source>
</evidence>
<comment type="caution">
    <text evidence="5">The sequence shown here is derived from an EMBL/GenBank/DDBJ whole genome shotgun (WGS) entry which is preliminary data.</text>
</comment>
<keyword evidence="2" id="KW-0547">Nucleotide-binding</keyword>
<feature type="domain" description="UspA" evidence="4">
    <location>
        <begin position="137"/>
        <end position="274"/>
    </location>
</feature>
<keyword evidence="6" id="KW-1185">Reference proteome</keyword>
<keyword evidence="3" id="KW-0067">ATP-binding</keyword>
<dbReference type="PANTHER" id="PTHR46268">
    <property type="entry name" value="STRESS RESPONSE PROTEIN NHAX"/>
    <property type="match status" value="1"/>
</dbReference>
<dbReference type="EMBL" id="BAAABU010000025">
    <property type="protein sequence ID" value="GAA0256974.1"/>
    <property type="molecule type" value="Genomic_DNA"/>
</dbReference>
<dbReference type="InterPro" id="IPR006015">
    <property type="entry name" value="Universal_stress_UspA"/>
</dbReference>
<evidence type="ECO:0000313" key="6">
    <source>
        <dbReference type="Proteomes" id="UP001500416"/>
    </source>
</evidence>
<name>A0ABP3ED23_9PSEU</name>
<proteinExistence type="inferred from homology"/>
<gene>
    <name evidence="5" type="ORF">GCM10010492_67350</name>
</gene>
<dbReference type="PRINTS" id="PR01438">
    <property type="entry name" value="UNVRSLSTRESS"/>
</dbReference>
<evidence type="ECO:0000313" key="5">
    <source>
        <dbReference type="EMBL" id="GAA0256974.1"/>
    </source>
</evidence>
<organism evidence="5 6">
    <name type="scientific">Saccharothrix mutabilis subsp. mutabilis</name>
    <dbReference type="NCBI Taxonomy" id="66855"/>
    <lineage>
        <taxon>Bacteria</taxon>
        <taxon>Bacillati</taxon>
        <taxon>Actinomycetota</taxon>
        <taxon>Actinomycetes</taxon>
        <taxon>Pseudonocardiales</taxon>
        <taxon>Pseudonocardiaceae</taxon>
        <taxon>Saccharothrix</taxon>
    </lineage>
</organism>
<accession>A0ABP3ED23</accession>